<evidence type="ECO:0000256" key="1">
    <source>
        <dbReference type="ARBA" id="ARBA00004651"/>
    </source>
</evidence>
<keyword evidence="4 7" id="KW-0812">Transmembrane</keyword>
<evidence type="ECO:0000256" key="4">
    <source>
        <dbReference type="ARBA" id="ARBA00022692"/>
    </source>
</evidence>
<dbReference type="KEGG" id="eio:H9L01_04300"/>
<dbReference type="Gene3D" id="3.40.720.10">
    <property type="entry name" value="Alkaline Phosphatase, subunit A"/>
    <property type="match status" value="1"/>
</dbReference>
<dbReference type="Pfam" id="PF00884">
    <property type="entry name" value="Sulfatase"/>
    <property type="match status" value="1"/>
</dbReference>
<feature type="transmembrane region" description="Helical" evidence="7">
    <location>
        <begin position="66"/>
        <end position="92"/>
    </location>
</feature>
<keyword evidence="5 7" id="KW-1133">Transmembrane helix</keyword>
<evidence type="ECO:0000313" key="10">
    <source>
        <dbReference type="Proteomes" id="UP000515928"/>
    </source>
</evidence>
<feature type="transmembrane region" description="Helical" evidence="7">
    <location>
        <begin position="113"/>
        <end position="133"/>
    </location>
</feature>
<proteinExistence type="predicted"/>
<dbReference type="SUPFAM" id="SSF53649">
    <property type="entry name" value="Alkaline phosphatase-like"/>
    <property type="match status" value="1"/>
</dbReference>
<keyword evidence="6 7" id="KW-0472">Membrane</keyword>
<dbReference type="AlphaFoldDB" id="A0A7G9S155"/>
<protein>
    <submittedName>
        <fullName evidence="9">LTA synthase family protein</fullName>
    </submittedName>
</protein>
<gene>
    <name evidence="9" type="ORF">H9L01_04300</name>
</gene>
<feature type="transmembrane region" description="Helical" evidence="7">
    <location>
        <begin position="21"/>
        <end position="40"/>
    </location>
</feature>
<evidence type="ECO:0000313" key="9">
    <source>
        <dbReference type="EMBL" id="QNN61580.1"/>
    </source>
</evidence>
<evidence type="ECO:0000256" key="3">
    <source>
        <dbReference type="ARBA" id="ARBA00022475"/>
    </source>
</evidence>
<dbReference type="PANTHER" id="PTHR47371:SF3">
    <property type="entry name" value="PHOSPHOGLYCEROL TRANSFERASE I"/>
    <property type="match status" value="1"/>
</dbReference>
<dbReference type="CDD" id="cd16015">
    <property type="entry name" value="LTA_synthase"/>
    <property type="match status" value="1"/>
</dbReference>
<evidence type="ECO:0000256" key="2">
    <source>
        <dbReference type="ARBA" id="ARBA00004936"/>
    </source>
</evidence>
<dbReference type="EMBL" id="CP060715">
    <property type="protein sequence ID" value="QNN61580.1"/>
    <property type="molecule type" value="Genomic_DNA"/>
</dbReference>
<dbReference type="InterPro" id="IPR000917">
    <property type="entry name" value="Sulfatase_N"/>
</dbReference>
<dbReference type="Proteomes" id="UP000515928">
    <property type="component" value="Chromosome"/>
</dbReference>
<reference evidence="9 10" key="1">
    <citation type="submission" date="2020-08" db="EMBL/GenBank/DDBJ databases">
        <title>Genome sequence of Erysipelothrix inopinata DSM 15511T.</title>
        <authorList>
            <person name="Hyun D.-W."/>
            <person name="Bae J.-W."/>
        </authorList>
    </citation>
    <scope>NUCLEOTIDE SEQUENCE [LARGE SCALE GENOMIC DNA]</scope>
    <source>
        <strain evidence="9 10">DSM 15511</strain>
    </source>
</reference>
<accession>A0A7G9S155</accession>
<keyword evidence="10" id="KW-1185">Reference proteome</keyword>
<evidence type="ECO:0000256" key="5">
    <source>
        <dbReference type="ARBA" id="ARBA00022989"/>
    </source>
</evidence>
<dbReference type="InterPro" id="IPR050448">
    <property type="entry name" value="OpgB/LTA_synthase_biosynth"/>
</dbReference>
<dbReference type="GO" id="GO:0005886">
    <property type="term" value="C:plasma membrane"/>
    <property type="evidence" value="ECO:0007669"/>
    <property type="project" value="UniProtKB-SubCell"/>
</dbReference>
<sequence length="518" mass="59438">MEKNKYQFKKSEGKTRLFMTLSTIFVTLSIFFIAFTKWALVTFGDLDFEQYLFTIAGPNTGTPKEMYIKVAIIIGIVILLIALIMVGIYYFVRQQMYINKKSEGKRVQVLSMPIRKIIITCVITIFFGFSIYYTNTNLKISTYLLMGESEFIEGHYIEPTKDNVTFPEKKKNLVYIFLESFESTYFSKELGGGSDVNLMPEMTKLLQEPGAINFSHQEGLGGLRQIYGSTYSIAGMFAQQSGLPFKVPGDGNQYGISNNFIPGAKILGDILHDEGYNLQFLAGADGGFGGVDNMYYTHGDFDVFDYVRAKEEGKIPADYMVWWGYEDKKLYEYSKEFMDELSQKDEPFAIVIETIDSHFPGGYTDESCSTEFDQPYMNSIKCVDKLTADFIRDIQKEPYYEDTVIVVMGDHLSMDQEYFKTIDSNYERTVFNAFLNVDQTIIDQANHQNRNGSAIDVFPTILRSMGVNIKGHRLGLGADLYSNQDTLIERYGQEHVHEELKKNSIFYMDEFLEQRYEE</sequence>
<organism evidence="9 10">
    <name type="scientific">Erysipelothrix inopinata</name>
    <dbReference type="NCBI Taxonomy" id="225084"/>
    <lineage>
        <taxon>Bacteria</taxon>
        <taxon>Bacillati</taxon>
        <taxon>Bacillota</taxon>
        <taxon>Erysipelotrichia</taxon>
        <taxon>Erysipelotrichales</taxon>
        <taxon>Erysipelotrichaceae</taxon>
        <taxon>Erysipelothrix</taxon>
    </lineage>
</organism>
<evidence type="ECO:0000259" key="8">
    <source>
        <dbReference type="Pfam" id="PF00884"/>
    </source>
</evidence>
<dbReference type="PANTHER" id="PTHR47371">
    <property type="entry name" value="LIPOTEICHOIC ACID SYNTHASE"/>
    <property type="match status" value="1"/>
</dbReference>
<evidence type="ECO:0000256" key="7">
    <source>
        <dbReference type="SAM" id="Phobius"/>
    </source>
</evidence>
<keyword evidence="3" id="KW-1003">Cell membrane</keyword>
<dbReference type="InterPro" id="IPR017850">
    <property type="entry name" value="Alkaline_phosphatase_core_sf"/>
</dbReference>
<comment type="pathway">
    <text evidence="2">Cell wall biogenesis; lipoteichoic acid biosynthesis.</text>
</comment>
<evidence type="ECO:0000256" key="6">
    <source>
        <dbReference type="ARBA" id="ARBA00023136"/>
    </source>
</evidence>
<comment type="subcellular location">
    <subcellularLocation>
        <location evidence="1">Cell membrane</location>
        <topology evidence="1">Multi-pass membrane protein</topology>
    </subcellularLocation>
</comment>
<dbReference type="RefSeq" id="WP_187534779.1">
    <property type="nucleotide sequence ID" value="NZ_CBCSHU010000003.1"/>
</dbReference>
<name>A0A7G9S155_9FIRM</name>
<feature type="domain" description="Sulfatase N-terminal" evidence="8">
    <location>
        <begin position="171"/>
        <end position="467"/>
    </location>
</feature>